<organism evidence="1 2">
    <name type="scientific">Salinimicrobium marinum</name>
    <dbReference type="NCBI Taxonomy" id="680283"/>
    <lineage>
        <taxon>Bacteria</taxon>
        <taxon>Pseudomonadati</taxon>
        <taxon>Bacteroidota</taxon>
        <taxon>Flavobacteriia</taxon>
        <taxon>Flavobacteriales</taxon>
        <taxon>Flavobacteriaceae</taxon>
        <taxon>Salinimicrobium</taxon>
    </lineage>
</organism>
<reference evidence="1" key="1">
    <citation type="journal article" date="2014" name="Int. J. Syst. Evol. Microbiol.">
        <title>Complete genome sequence of Corynebacterium casei LMG S-19264T (=DSM 44701T), isolated from a smear-ripened cheese.</title>
        <authorList>
            <consortium name="US DOE Joint Genome Institute (JGI-PGF)"/>
            <person name="Walter F."/>
            <person name="Albersmeier A."/>
            <person name="Kalinowski J."/>
            <person name="Ruckert C."/>
        </authorList>
    </citation>
    <scope>NUCLEOTIDE SEQUENCE</scope>
    <source>
        <strain evidence="1">KCTC 12719</strain>
    </source>
</reference>
<comment type="caution">
    <text evidence="1">The sequence shown here is derived from an EMBL/GenBank/DDBJ whole genome shotgun (WGS) entry which is preliminary data.</text>
</comment>
<dbReference type="EMBL" id="BMXB01000001">
    <property type="protein sequence ID" value="GHA27250.1"/>
    <property type="molecule type" value="Genomic_DNA"/>
</dbReference>
<dbReference type="Proteomes" id="UP000610456">
    <property type="component" value="Unassembled WGS sequence"/>
</dbReference>
<accession>A0A918VTE4</accession>
<keyword evidence="2" id="KW-1185">Reference proteome</keyword>
<proteinExistence type="predicted"/>
<evidence type="ECO:0000313" key="1">
    <source>
        <dbReference type="EMBL" id="GHA27250.1"/>
    </source>
</evidence>
<protein>
    <submittedName>
        <fullName evidence="1">Uncharacterized protein</fullName>
    </submittedName>
</protein>
<dbReference type="RefSeq" id="WP_189603167.1">
    <property type="nucleotide sequence ID" value="NZ_BMXB01000001.1"/>
</dbReference>
<evidence type="ECO:0000313" key="2">
    <source>
        <dbReference type="Proteomes" id="UP000610456"/>
    </source>
</evidence>
<name>A0A918VTE4_9FLAO</name>
<reference evidence="1" key="2">
    <citation type="submission" date="2020-09" db="EMBL/GenBank/DDBJ databases">
        <authorList>
            <person name="Sun Q."/>
            <person name="Kim S."/>
        </authorList>
    </citation>
    <scope>NUCLEOTIDE SEQUENCE</scope>
    <source>
        <strain evidence="1">KCTC 12719</strain>
    </source>
</reference>
<sequence length="120" mass="13927">MTSYQSRNQILSKLEQLIPEQVEECKECDELPQALEELILHNFQAKFVCYNKEKNTVEVGVEENDSVSSYPRIKTRSFPLEETISWVTKTCKTEEQDLKFYGRLIAANGHTNRIDEVVLV</sequence>
<gene>
    <name evidence="1" type="ORF">GCM10007103_05800</name>
</gene>
<dbReference type="AlphaFoldDB" id="A0A918VTE4"/>